<dbReference type="PANTHER" id="PTHR43037:SF5">
    <property type="entry name" value="FERULOYL ESTERASE"/>
    <property type="match status" value="1"/>
</dbReference>
<comment type="caution">
    <text evidence="4">The sequence shown here is derived from an EMBL/GenBank/DDBJ whole genome shotgun (WGS) entry which is preliminary data.</text>
</comment>
<dbReference type="Proteomes" id="UP000626370">
    <property type="component" value="Unassembled WGS sequence"/>
</dbReference>
<dbReference type="Pfam" id="PF10503">
    <property type="entry name" value="Esterase_PHB"/>
    <property type="match status" value="1"/>
</dbReference>
<dbReference type="InterPro" id="IPR050955">
    <property type="entry name" value="Plant_Biomass_Hydrol_Est"/>
</dbReference>
<feature type="chain" id="PRO_5046180578" description="Esterase" evidence="3">
    <location>
        <begin position="31"/>
        <end position="326"/>
    </location>
</feature>
<dbReference type="InterPro" id="IPR010126">
    <property type="entry name" value="Esterase_phb"/>
</dbReference>
<dbReference type="Gene3D" id="3.40.50.1820">
    <property type="entry name" value="alpha/beta hydrolase"/>
    <property type="match status" value="1"/>
</dbReference>
<protein>
    <recommendedName>
        <fullName evidence="6">Esterase</fullName>
    </recommendedName>
</protein>
<evidence type="ECO:0000256" key="2">
    <source>
        <dbReference type="ARBA" id="ARBA00022801"/>
    </source>
</evidence>
<dbReference type="RefSeq" id="WP_189376855.1">
    <property type="nucleotide sequence ID" value="NZ_BNAH01000003.1"/>
</dbReference>
<keyword evidence="1 3" id="KW-0732">Signal</keyword>
<reference evidence="5" key="1">
    <citation type="journal article" date="2019" name="Int. J. Syst. Evol. Microbiol.">
        <title>The Global Catalogue of Microorganisms (GCM) 10K type strain sequencing project: providing services to taxonomists for standard genome sequencing and annotation.</title>
        <authorList>
            <consortium name="The Broad Institute Genomics Platform"/>
            <consortium name="The Broad Institute Genome Sequencing Center for Infectious Disease"/>
            <person name="Wu L."/>
            <person name="Ma J."/>
        </authorList>
    </citation>
    <scope>NUCLEOTIDE SEQUENCE [LARGE SCALE GENOMIC DNA]</scope>
    <source>
        <strain evidence="5">CGMCC 1.15922</strain>
    </source>
</reference>
<name>A0ABQ3IGH8_9GAMM</name>
<dbReference type="EMBL" id="BNAH01000003">
    <property type="protein sequence ID" value="GHE82438.1"/>
    <property type="molecule type" value="Genomic_DNA"/>
</dbReference>
<keyword evidence="5" id="KW-1185">Reference proteome</keyword>
<dbReference type="InterPro" id="IPR029058">
    <property type="entry name" value="AB_hydrolase_fold"/>
</dbReference>
<dbReference type="SUPFAM" id="SSF53474">
    <property type="entry name" value="alpha/beta-Hydrolases"/>
    <property type="match status" value="2"/>
</dbReference>
<evidence type="ECO:0000256" key="1">
    <source>
        <dbReference type="ARBA" id="ARBA00022729"/>
    </source>
</evidence>
<keyword evidence="2" id="KW-0378">Hydrolase</keyword>
<sequence length="326" mass="35749">MKTSNKSFTVKSYLALLFISSFVVSFQSFSGNWTTENNLSGMDTVHIYLPSTPPKINNKRALMINLHGCLMSNTDMKKHAGWVDTADLFGMVVAIPDVPGKGAFSMACWDYYGKEHTRKNKHNDEIIKLALELTSRANLNIDPKQVYITGFSSGGGQANVIACLAPDIFSGVGSLAGPGLGTTASEFKKVPSNYSADNQAALCKKMAGTKAINLNSQIYSTIHGAADPIVSSDFNEYAANIMANVYNSLNVSKVKTIDTDGVLSIYSDEQGPRISKITINNMEHKWASNGANLGYFTNTKVDYPKYITQWFFDNNRRINMIGKKNN</sequence>
<evidence type="ECO:0008006" key="6">
    <source>
        <dbReference type="Google" id="ProtNLM"/>
    </source>
</evidence>
<proteinExistence type="predicted"/>
<dbReference type="PANTHER" id="PTHR43037">
    <property type="entry name" value="UNNAMED PRODUCT-RELATED"/>
    <property type="match status" value="1"/>
</dbReference>
<feature type="signal peptide" evidence="3">
    <location>
        <begin position="1"/>
        <end position="30"/>
    </location>
</feature>
<gene>
    <name evidence="4" type="ORF">GCM10011501_08320</name>
</gene>
<organism evidence="4 5">
    <name type="scientific">Thalassotalea profundi</name>
    <dbReference type="NCBI Taxonomy" id="2036687"/>
    <lineage>
        <taxon>Bacteria</taxon>
        <taxon>Pseudomonadati</taxon>
        <taxon>Pseudomonadota</taxon>
        <taxon>Gammaproteobacteria</taxon>
        <taxon>Alteromonadales</taxon>
        <taxon>Colwelliaceae</taxon>
        <taxon>Thalassotalea</taxon>
    </lineage>
</organism>
<evidence type="ECO:0000313" key="4">
    <source>
        <dbReference type="EMBL" id="GHE82438.1"/>
    </source>
</evidence>
<evidence type="ECO:0000256" key="3">
    <source>
        <dbReference type="SAM" id="SignalP"/>
    </source>
</evidence>
<evidence type="ECO:0000313" key="5">
    <source>
        <dbReference type="Proteomes" id="UP000626370"/>
    </source>
</evidence>
<dbReference type="NCBIfam" id="TIGR01840">
    <property type="entry name" value="esterase_phb"/>
    <property type="match status" value="1"/>
</dbReference>
<accession>A0ABQ3IGH8</accession>